<sequence>MGAMSRLRASAGVANTGRRYKDRNDARRDAPVRDGMQRRVETTYGLE</sequence>
<keyword evidence="3" id="KW-1185">Reference proteome</keyword>
<gene>
    <name evidence="2" type="ORF">SAMN05192556_10111</name>
</gene>
<organism evidence="2 3">
    <name type="scientific">Halomonas caseinilytica</name>
    <dbReference type="NCBI Taxonomy" id="438744"/>
    <lineage>
        <taxon>Bacteria</taxon>
        <taxon>Pseudomonadati</taxon>
        <taxon>Pseudomonadota</taxon>
        <taxon>Gammaproteobacteria</taxon>
        <taxon>Oceanospirillales</taxon>
        <taxon>Halomonadaceae</taxon>
        <taxon>Halomonas</taxon>
    </lineage>
</organism>
<dbReference type="EMBL" id="FRAL01000001">
    <property type="protein sequence ID" value="SHJ81888.1"/>
    <property type="molecule type" value="Genomic_DNA"/>
</dbReference>
<reference evidence="3" key="1">
    <citation type="submission" date="2016-11" db="EMBL/GenBank/DDBJ databases">
        <authorList>
            <person name="Varghese N."/>
            <person name="Submissions S."/>
        </authorList>
    </citation>
    <scope>NUCLEOTIDE SEQUENCE [LARGE SCALE GENOMIC DNA]</scope>
    <source>
        <strain evidence="3">ALO Sharm</strain>
    </source>
</reference>
<evidence type="ECO:0000313" key="3">
    <source>
        <dbReference type="Proteomes" id="UP000184248"/>
    </source>
</evidence>
<accession>A0A1M6MEP1</accession>
<feature type="region of interest" description="Disordered" evidence="1">
    <location>
        <begin position="1"/>
        <end position="47"/>
    </location>
</feature>
<protein>
    <submittedName>
        <fullName evidence="2">Uncharacterized protein</fullName>
    </submittedName>
</protein>
<dbReference type="Proteomes" id="UP000184248">
    <property type="component" value="Unassembled WGS sequence"/>
</dbReference>
<proteinExistence type="predicted"/>
<evidence type="ECO:0000256" key="1">
    <source>
        <dbReference type="SAM" id="MobiDB-lite"/>
    </source>
</evidence>
<name>A0A1M6MEP1_9GAMM</name>
<dbReference type="AlphaFoldDB" id="A0A1M6MEP1"/>
<feature type="compositionally biased region" description="Basic and acidic residues" evidence="1">
    <location>
        <begin position="22"/>
        <end position="41"/>
    </location>
</feature>
<evidence type="ECO:0000313" key="2">
    <source>
        <dbReference type="EMBL" id="SHJ81888.1"/>
    </source>
</evidence>